<protein>
    <submittedName>
        <fullName evidence="2">Uncharacterized protein</fullName>
    </submittedName>
</protein>
<dbReference type="EMBL" id="CABVLZ010000004">
    <property type="protein sequence ID" value="VVU95465.1"/>
    <property type="molecule type" value="Genomic_DNA"/>
</dbReference>
<gene>
    <name evidence="2" type="ORF">CPAV1605_1216</name>
</gene>
<keyword evidence="1" id="KW-0472">Membrane</keyword>
<name>A0A5E8CLY7_9ZZZZ</name>
<feature type="transmembrane region" description="Helical" evidence="1">
    <location>
        <begin position="109"/>
        <end position="129"/>
    </location>
</feature>
<proteinExistence type="predicted"/>
<feature type="transmembrane region" description="Helical" evidence="1">
    <location>
        <begin position="12"/>
        <end position="34"/>
    </location>
</feature>
<keyword evidence="1" id="KW-1133">Transmembrane helix</keyword>
<sequence>MPCSPNNKFSKGSILTIITFIVLFPGLFVCLPAVKAGMIMPMGNNITAYVVHALIFALIMKFLTNKERAFSCGKNLRDWMKTFILPCMIALAIFGFAKHYFLMLSPNPTTILLLKVIFSVIFLNLIEFYDY</sequence>
<accession>A0A5E8CLY7</accession>
<evidence type="ECO:0000313" key="2">
    <source>
        <dbReference type="EMBL" id="VVU95465.1"/>
    </source>
</evidence>
<keyword evidence="1" id="KW-0812">Transmembrane</keyword>
<reference evidence="2" key="1">
    <citation type="submission" date="2019-09" db="EMBL/GenBank/DDBJ databases">
        <authorList>
            <person name="Needham M D."/>
        </authorList>
    </citation>
    <scope>NUCLEOTIDE SEQUENCE</scope>
</reference>
<feature type="transmembrane region" description="Helical" evidence="1">
    <location>
        <begin position="46"/>
        <end position="63"/>
    </location>
</feature>
<evidence type="ECO:0000256" key="1">
    <source>
        <dbReference type="SAM" id="Phobius"/>
    </source>
</evidence>
<organism evidence="2">
    <name type="scientific">seawater metagenome</name>
    <dbReference type="NCBI Taxonomy" id="1561972"/>
    <lineage>
        <taxon>unclassified sequences</taxon>
        <taxon>metagenomes</taxon>
        <taxon>ecological metagenomes</taxon>
    </lineage>
</organism>
<dbReference type="AlphaFoldDB" id="A0A5E8CLY7"/>
<feature type="transmembrane region" description="Helical" evidence="1">
    <location>
        <begin position="83"/>
        <end position="103"/>
    </location>
</feature>